<evidence type="ECO:0000313" key="9">
    <source>
        <dbReference type="Proteomes" id="UP000247689"/>
    </source>
</evidence>
<dbReference type="Pfam" id="PF02706">
    <property type="entry name" value="Wzz"/>
    <property type="match status" value="1"/>
</dbReference>
<feature type="domain" description="Polysaccharide chain length determinant N-terminal" evidence="7">
    <location>
        <begin position="19"/>
        <end position="121"/>
    </location>
</feature>
<dbReference type="InterPro" id="IPR003856">
    <property type="entry name" value="LPS_length_determ_N"/>
</dbReference>
<comment type="subcellular location">
    <subcellularLocation>
        <location evidence="1">Cell membrane</location>
        <topology evidence="1">Multi-pass membrane protein</topology>
    </subcellularLocation>
</comment>
<keyword evidence="5 6" id="KW-0472">Membrane</keyword>
<name>A0A318D580_9GAMM</name>
<dbReference type="GO" id="GO:0004713">
    <property type="term" value="F:protein tyrosine kinase activity"/>
    <property type="evidence" value="ECO:0007669"/>
    <property type="project" value="TreeGrafter"/>
</dbReference>
<keyword evidence="9" id="KW-1185">Reference proteome</keyword>
<keyword evidence="3 6" id="KW-0812">Transmembrane</keyword>
<evidence type="ECO:0000313" key="8">
    <source>
        <dbReference type="EMBL" id="PXF63045.1"/>
    </source>
</evidence>
<evidence type="ECO:0000256" key="2">
    <source>
        <dbReference type="ARBA" id="ARBA00022475"/>
    </source>
</evidence>
<keyword evidence="4 6" id="KW-1133">Transmembrane helix</keyword>
<evidence type="ECO:0000256" key="6">
    <source>
        <dbReference type="SAM" id="Phobius"/>
    </source>
</evidence>
<evidence type="ECO:0000256" key="1">
    <source>
        <dbReference type="ARBA" id="ARBA00004651"/>
    </source>
</evidence>
<dbReference type="OrthoDB" id="9775724at2"/>
<proteinExistence type="predicted"/>
<protein>
    <submittedName>
        <fullName evidence="8">LPS O-antigen length regulator</fullName>
    </submittedName>
</protein>
<keyword evidence="2" id="KW-1003">Cell membrane</keyword>
<dbReference type="InterPro" id="IPR050445">
    <property type="entry name" value="Bact_polysacc_biosynth/exp"/>
</dbReference>
<dbReference type="RefSeq" id="WP_110200848.1">
    <property type="nucleotide sequence ID" value="NZ_QICH01000002.1"/>
</dbReference>
<evidence type="ECO:0000259" key="7">
    <source>
        <dbReference type="Pfam" id="PF02706"/>
    </source>
</evidence>
<reference evidence="8 9" key="1">
    <citation type="submission" date="2018-05" db="EMBL/GenBank/DDBJ databases">
        <title>Kangiella spongicola genome sequence.</title>
        <authorList>
            <person name="Maclea K.S."/>
            <person name="Goen A.E."/>
            <person name="Kelley C."/>
            <person name="Underriner A."/>
            <person name="Silverwood T."/>
            <person name="Trachtenberg A.M."/>
        </authorList>
    </citation>
    <scope>NUCLEOTIDE SEQUENCE [LARGE SCALE GENOMIC DNA]</scope>
    <source>
        <strain evidence="8 9">ATCC BAA-2076</strain>
    </source>
</reference>
<dbReference type="Proteomes" id="UP000247689">
    <property type="component" value="Unassembled WGS sequence"/>
</dbReference>
<gene>
    <name evidence="8" type="ORF">DL796_06215</name>
</gene>
<feature type="transmembrane region" description="Helical" evidence="6">
    <location>
        <begin position="35"/>
        <end position="55"/>
    </location>
</feature>
<evidence type="ECO:0000256" key="3">
    <source>
        <dbReference type="ARBA" id="ARBA00022692"/>
    </source>
</evidence>
<feature type="transmembrane region" description="Helical" evidence="6">
    <location>
        <begin position="289"/>
        <end position="313"/>
    </location>
</feature>
<dbReference type="PANTHER" id="PTHR32309">
    <property type="entry name" value="TYROSINE-PROTEIN KINASE"/>
    <property type="match status" value="1"/>
</dbReference>
<accession>A0A318D580</accession>
<dbReference type="EMBL" id="QICH01000002">
    <property type="protein sequence ID" value="PXF63045.1"/>
    <property type="molecule type" value="Genomic_DNA"/>
</dbReference>
<dbReference type="AlphaFoldDB" id="A0A318D580"/>
<organism evidence="8 9">
    <name type="scientific">Kangiella spongicola</name>
    <dbReference type="NCBI Taxonomy" id="796379"/>
    <lineage>
        <taxon>Bacteria</taxon>
        <taxon>Pseudomonadati</taxon>
        <taxon>Pseudomonadota</taxon>
        <taxon>Gammaproteobacteria</taxon>
        <taxon>Kangiellales</taxon>
        <taxon>Kangiellaceae</taxon>
        <taxon>Kangiella</taxon>
    </lineage>
</organism>
<evidence type="ECO:0000256" key="4">
    <source>
        <dbReference type="ARBA" id="ARBA00022989"/>
    </source>
</evidence>
<comment type="caution">
    <text evidence="8">The sequence shown here is derived from an EMBL/GenBank/DDBJ whole genome shotgun (WGS) entry which is preliminary data.</text>
</comment>
<sequence length="319" mass="35860">MKSENNQQLSQTQPPHHEDEIDLRELFSILWKGKWIIIGVTFIFAIASVGYALYLPNEYKATAVLQPNESGTGGKLASLAGQFGGLASMAGINLGAGESSDAVIAMEIMKSWGFAEEFINKHNIAVELFAAEGWDQSKKKLIIDDDLYNEATETWVREAPKGKTVEPSSWELFEEFKERLSISQDKDTGLVSVSVTHYSPEIAKEWVDMLTKDINKLMKDRALEEANQNIQYLEEQFKSTSYAELRAMFSELIQEQHKSKMLAQVSDEYVFKAVSAAKTPEEKDKPKRALLVIIAVILGGIISVFIVFLMNFLKNNKHN</sequence>
<dbReference type="PANTHER" id="PTHR32309:SF13">
    <property type="entry name" value="FERRIC ENTEROBACTIN TRANSPORT PROTEIN FEPE"/>
    <property type="match status" value="1"/>
</dbReference>
<dbReference type="GO" id="GO:0005886">
    <property type="term" value="C:plasma membrane"/>
    <property type="evidence" value="ECO:0007669"/>
    <property type="project" value="UniProtKB-SubCell"/>
</dbReference>
<evidence type="ECO:0000256" key="5">
    <source>
        <dbReference type="ARBA" id="ARBA00023136"/>
    </source>
</evidence>